<keyword evidence="3 9" id="KW-0997">Cell inner membrane</keyword>
<evidence type="ECO:0000256" key="4">
    <source>
        <dbReference type="ARBA" id="ARBA00022618"/>
    </source>
</evidence>
<comment type="function">
    <text evidence="9">Essential cell division protein. May link together the upstream cell division proteins, which are predominantly cytoplasmic, with the downstream cell division proteins, which are predominantly periplasmic. May control correct divisome assembly.</text>
</comment>
<evidence type="ECO:0000256" key="7">
    <source>
        <dbReference type="ARBA" id="ARBA00023136"/>
    </source>
</evidence>
<evidence type="ECO:0000256" key="1">
    <source>
        <dbReference type="ARBA" id="ARBA00004370"/>
    </source>
</evidence>
<dbReference type="Pfam" id="PF08478">
    <property type="entry name" value="POTRA_1"/>
    <property type="match status" value="1"/>
</dbReference>
<evidence type="ECO:0000313" key="11">
    <source>
        <dbReference type="EMBL" id="MBC3881424.1"/>
    </source>
</evidence>
<evidence type="ECO:0000256" key="6">
    <source>
        <dbReference type="ARBA" id="ARBA00022989"/>
    </source>
</evidence>
<dbReference type="Gene3D" id="3.10.20.310">
    <property type="entry name" value="membrane protein fhac"/>
    <property type="match status" value="1"/>
</dbReference>
<evidence type="ECO:0000256" key="5">
    <source>
        <dbReference type="ARBA" id="ARBA00022692"/>
    </source>
</evidence>
<keyword evidence="7 9" id="KW-0472">Membrane</keyword>
<comment type="similarity">
    <text evidence="9">Belongs to the FtsQ/DivIB family. FtsQ subfamily.</text>
</comment>
<dbReference type="GO" id="GO:0032153">
    <property type="term" value="C:cell division site"/>
    <property type="evidence" value="ECO:0007669"/>
    <property type="project" value="UniProtKB-UniRule"/>
</dbReference>
<dbReference type="EMBL" id="JACOFZ010000002">
    <property type="protein sequence ID" value="MBC3881424.1"/>
    <property type="molecule type" value="Genomic_DNA"/>
</dbReference>
<keyword evidence="8 9" id="KW-0131">Cell cycle</keyword>
<evidence type="ECO:0000256" key="2">
    <source>
        <dbReference type="ARBA" id="ARBA00022475"/>
    </source>
</evidence>
<dbReference type="InterPro" id="IPR013685">
    <property type="entry name" value="POTRA_FtsQ_type"/>
</dbReference>
<organism evidence="11 12">
    <name type="scientific">Undibacterium nitidum</name>
    <dbReference type="NCBI Taxonomy" id="2762298"/>
    <lineage>
        <taxon>Bacteria</taxon>
        <taxon>Pseudomonadati</taxon>
        <taxon>Pseudomonadota</taxon>
        <taxon>Betaproteobacteria</taxon>
        <taxon>Burkholderiales</taxon>
        <taxon>Oxalobacteraceae</taxon>
        <taxon>Undibacterium</taxon>
    </lineage>
</organism>
<accession>A0A923HUE2</accession>
<dbReference type="InterPro" id="IPR045335">
    <property type="entry name" value="FtsQ_C_sf"/>
</dbReference>
<dbReference type="PANTHER" id="PTHR35851:SF1">
    <property type="entry name" value="CELL DIVISION PROTEIN FTSQ"/>
    <property type="match status" value="1"/>
</dbReference>
<dbReference type="InterPro" id="IPR034746">
    <property type="entry name" value="POTRA"/>
</dbReference>
<keyword evidence="2 9" id="KW-1003">Cell membrane</keyword>
<protein>
    <recommendedName>
        <fullName evidence="9">Cell division protein FtsQ</fullName>
    </recommendedName>
</protein>
<sequence>MWHDVKLLNATANVLFSFVLAAVLGSAVWWVIHRPVFELSAVRVEGKQNKDLRHVNALTIRDQAIPRIQGNFFTTNLDQVKVAFESVPWVRKASVQRVWPNRLLVQIEEHEVLGTWGEDGRLISVLGDVFTANLAEAEDDVQLISLSGPDGSEKEVLQQYRLFKDWFSALELKPEAVQYSSRYAWSVQLDGGLHIELGRLQDANSLKKRVDQLLRVYPQLTTRLGDKIVSVDMRYPNGLALKTSKTSKPAAVVKKP</sequence>
<dbReference type="Proteomes" id="UP000627446">
    <property type="component" value="Unassembled WGS sequence"/>
</dbReference>
<comment type="subcellular location">
    <subcellularLocation>
        <location evidence="9">Cell inner membrane</location>
        <topology evidence="9">Single-pass type II membrane protein</topology>
    </subcellularLocation>
    <subcellularLocation>
        <location evidence="1">Membrane</location>
    </subcellularLocation>
    <text evidence="9">Localizes to the division septum.</text>
</comment>
<dbReference type="GO" id="GO:0043093">
    <property type="term" value="P:FtsZ-dependent cytokinesis"/>
    <property type="evidence" value="ECO:0007669"/>
    <property type="project" value="UniProtKB-UniRule"/>
</dbReference>
<dbReference type="HAMAP" id="MF_00911">
    <property type="entry name" value="FtsQ_subfam"/>
    <property type="match status" value="1"/>
</dbReference>
<feature type="domain" description="POTRA" evidence="10">
    <location>
        <begin position="37"/>
        <end position="110"/>
    </location>
</feature>
<proteinExistence type="inferred from homology"/>
<dbReference type="PANTHER" id="PTHR35851">
    <property type="entry name" value="CELL DIVISION PROTEIN FTSQ"/>
    <property type="match status" value="1"/>
</dbReference>
<keyword evidence="6 9" id="KW-1133">Transmembrane helix</keyword>
<name>A0A923HUE2_9BURK</name>
<comment type="subunit">
    <text evidence="9">Part of a complex composed of FtsB, FtsL and FtsQ.</text>
</comment>
<reference evidence="11" key="1">
    <citation type="submission" date="2020-08" db="EMBL/GenBank/DDBJ databases">
        <title>Novel species isolated from subtropical streams in China.</title>
        <authorList>
            <person name="Lu H."/>
        </authorList>
    </citation>
    <scope>NUCLEOTIDE SEQUENCE</scope>
    <source>
        <strain evidence="11">LX22W</strain>
    </source>
</reference>
<dbReference type="Pfam" id="PF03799">
    <property type="entry name" value="FtsQ_DivIB_C"/>
    <property type="match status" value="1"/>
</dbReference>
<feature type="transmembrane region" description="Helical" evidence="9">
    <location>
        <begin position="12"/>
        <end position="32"/>
    </location>
</feature>
<dbReference type="PROSITE" id="PS51779">
    <property type="entry name" value="POTRA"/>
    <property type="match status" value="1"/>
</dbReference>
<dbReference type="InterPro" id="IPR005548">
    <property type="entry name" value="Cell_div_FtsQ/DivIB_C"/>
</dbReference>
<comment type="caution">
    <text evidence="11">The sequence shown here is derived from an EMBL/GenBank/DDBJ whole genome shotgun (WGS) entry which is preliminary data.</text>
</comment>
<dbReference type="RefSeq" id="WP_186916061.1">
    <property type="nucleotide sequence ID" value="NZ_JACOFZ010000002.1"/>
</dbReference>
<keyword evidence="5 9" id="KW-0812">Transmembrane</keyword>
<dbReference type="GO" id="GO:0090529">
    <property type="term" value="P:cell septum assembly"/>
    <property type="evidence" value="ECO:0007669"/>
    <property type="project" value="InterPro"/>
</dbReference>
<evidence type="ECO:0000256" key="8">
    <source>
        <dbReference type="ARBA" id="ARBA00023306"/>
    </source>
</evidence>
<evidence type="ECO:0000256" key="3">
    <source>
        <dbReference type="ARBA" id="ARBA00022519"/>
    </source>
</evidence>
<dbReference type="Gene3D" id="3.40.50.11690">
    <property type="entry name" value="Cell division protein FtsQ/DivIB"/>
    <property type="match status" value="1"/>
</dbReference>
<keyword evidence="12" id="KW-1185">Reference proteome</keyword>
<evidence type="ECO:0000313" key="12">
    <source>
        <dbReference type="Proteomes" id="UP000627446"/>
    </source>
</evidence>
<dbReference type="AlphaFoldDB" id="A0A923HUE2"/>
<evidence type="ECO:0000259" key="10">
    <source>
        <dbReference type="PROSITE" id="PS51779"/>
    </source>
</evidence>
<evidence type="ECO:0000256" key="9">
    <source>
        <dbReference type="HAMAP-Rule" id="MF_00911"/>
    </source>
</evidence>
<keyword evidence="4 9" id="KW-0132">Cell division</keyword>
<dbReference type="InterPro" id="IPR026579">
    <property type="entry name" value="FtsQ"/>
</dbReference>
<dbReference type="GO" id="GO:0005886">
    <property type="term" value="C:plasma membrane"/>
    <property type="evidence" value="ECO:0007669"/>
    <property type="project" value="UniProtKB-SubCell"/>
</dbReference>
<gene>
    <name evidence="9" type="primary">ftsQ</name>
    <name evidence="11" type="ORF">H8K36_08580</name>
</gene>